<feature type="modified residue" description="4-aspartylphosphate" evidence="2">
    <location>
        <position position="92"/>
    </location>
</feature>
<comment type="caution">
    <text evidence="4">The sequence shown here is derived from an EMBL/GenBank/DDBJ whole genome shotgun (WGS) entry which is preliminary data.</text>
</comment>
<dbReference type="PANTHER" id="PTHR44591">
    <property type="entry name" value="STRESS RESPONSE REGULATOR PROTEIN 1"/>
    <property type="match status" value="1"/>
</dbReference>
<dbReference type="InterPro" id="IPR011006">
    <property type="entry name" value="CheY-like_superfamily"/>
</dbReference>
<dbReference type="InterPro" id="IPR001789">
    <property type="entry name" value="Sig_transdc_resp-reg_receiver"/>
</dbReference>
<dbReference type="PANTHER" id="PTHR44591:SF3">
    <property type="entry name" value="RESPONSE REGULATORY DOMAIN-CONTAINING PROTEIN"/>
    <property type="match status" value="1"/>
</dbReference>
<dbReference type="AlphaFoldDB" id="A0A550J6U6"/>
<dbReference type="OrthoDB" id="9790791at2"/>
<feature type="domain" description="Response regulatory" evidence="3">
    <location>
        <begin position="43"/>
        <end position="159"/>
    </location>
</feature>
<reference evidence="4 5" key="1">
    <citation type="submission" date="2019-07" db="EMBL/GenBank/DDBJ databases">
        <title>Insights of Desulfuromonas acetexigens electromicrobiology.</title>
        <authorList>
            <person name="Katuri K."/>
            <person name="Sapireddy V."/>
            <person name="Shaw D.R."/>
            <person name="Saikaly P."/>
        </authorList>
    </citation>
    <scope>NUCLEOTIDE SEQUENCE [LARGE SCALE GENOMIC DNA]</scope>
    <source>
        <strain evidence="4 5">2873</strain>
    </source>
</reference>
<dbReference type="PROSITE" id="PS50110">
    <property type="entry name" value="RESPONSE_REGULATORY"/>
    <property type="match status" value="1"/>
</dbReference>
<evidence type="ECO:0000256" key="1">
    <source>
        <dbReference type="ARBA" id="ARBA00022553"/>
    </source>
</evidence>
<evidence type="ECO:0000313" key="4">
    <source>
        <dbReference type="EMBL" id="TRO78948.1"/>
    </source>
</evidence>
<dbReference type="SUPFAM" id="SSF52172">
    <property type="entry name" value="CheY-like"/>
    <property type="match status" value="1"/>
</dbReference>
<evidence type="ECO:0000313" key="5">
    <source>
        <dbReference type="Proteomes" id="UP000317155"/>
    </source>
</evidence>
<evidence type="ECO:0000256" key="2">
    <source>
        <dbReference type="PROSITE-ProRule" id="PRU00169"/>
    </source>
</evidence>
<dbReference type="GO" id="GO:0000160">
    <property type="term" value="P:phosphorelay signal transduction system"/>
    <property type="evidence" value="ECO:0007669"/>
    <property type="project" value="InterPro"/>
</dbReference>
<gene>
    <name evidence="4" type="ORF">FL622_14790</name>
</gene>
<dbReference type="Pfam" id="PF00072">
    <property type="entry name" value="Response_reg"/>
    <property type="match status" value="1"/>
</dbReference>
<name>A0A550J6U6_9BACT</name>
<keyword evidence="1 2" id="KW-0597">Phosphoprotein</keyword>
<dbReference type="Proteomes" id="UP000317155">
    <property type="component" value="Unassembled WGS sequence"/>
</dbReference>
<dbReference type="InterPro" id="IPR050595">
    <property type="entry name" value="Bact_response_regulator"/>
</dbReference>
<dbReference type="SMART" id="SM00448">
    <property type="entry name" value="REC"/>
    <property type="match status" value="1"/>
</dbReference>
<organism evidence="4 5">
    <name type="scientific">Trichloromonas acetexigens</name>
    <dbReference type="NCBI Taxonomy" id="38815"/>
    <lineage>
        <taxon>Bacteria</taxon>
        <taxon>Pseudomonadati</taxon>
        <taxon>Thermodesulfobacteriota</taxon>
        <taxon>Desulfuromonadia</taxon>
        <taxon>Desulfuromonadales</taxon>
        <taxon>Trichloromonadaceae</taxon>
        <taxon>Trichloromonas</taxon>
    </lineage>
</organism>
<dbReference type="EMBL" id="VJVV01000013">
    <property type="protein sequence ID" value="TRO78948.1"/>
    <property type="molecule type" value="Genomic_DNA"/>
</dbReference>
<accession>A0A550J6U6</accession>
<sequence length="165" mass="18163">MPPLSVPARRWSSPWRSALVCRGARSTAAVWSWKGMKGMDNPTILIIDDHRPVGMLLENVLRLHGYGVLYAETGKEGLELACREAPALILLDIMMPEMDGFHVCEALKADERTRDIPVVFISARGEAPAVDRSKAVGGAGFIHKPFKSQQIIEVLDGLLRSRDSS</sequence>
<dbReference type="Gene3D" id="3.40.50.2300">
    <property type="match status" value="1"/>
</dbReference>
<keyword evidence="5" id="KW-1185">Reference proteome</keyword>
<protein>
    <submittedName>
        <fullName evidence="4">Response regulator</fullName>
    </submittedName>
</protein>
<evidence type="ECO:0000259" key="3">
    <source>
        <dbReference type="PROSITE" id="PS50110"/>
    </source>
</evidence>
<proteinExistence type="predicted"/>